<evidence type="ECO:0000313" key="3">
    <source>
        <dbReference type="Proteomes" id="UP000624703"/>
    </source>
</evidence>
<accession>A0A8J7SKC0</accession>
<feature type="chain" id="PRO_5035325673" evidence="1">
    <location>
        <begin position="26"/>
        <end position="172"/>
    </location>
</feature>
<keyword evidence="3" id="KW-1185">Reference proteome</keyword>
<reference evidence="2" key="1">
    <citation type="submission" date="2021-01" db="EMBL/GenBank/DDBJ databases">
        <title>Modified the classification status of verrucomicrobia.</title>
        <authorList>
            <person name="Feng X."/>
        </authorList>
    </citation>
    <scope>NUCLEOTIDE SEQUENCE</scope>
    <source>
        <strain evidence="2">_KCTC 22039</strain>
    </source>
</reference>
<name>A0A8J7SKC0_9BACT</name>
<organism evidence="2 3">
    <name type="scientific">Persicirhabdus sediminis</name>
    <dbReference type="NCBI Taxonomy" id="454144"/>
    <lineage>
        <taxon>Bacteria</taxon>
        <taxon>Pseudomonadati</taxon>
        <taxon>Verrucomicrobiota</taxon>
        <taxon>Verrucomicrobiia</taxon>
        <taxon>Verrucomicrobiales</taxon>
        <taxon>Verrucomicrobiaceae</taxon>
        <taxon>Persicirhabdus</taxon>
    </lineage>
</organism>
<dbReference type="Proteomes" id="UP000624703">
    <property type="component" value="Unassembled WGS sequence"/>
</dbReference>
<feature type="signal peptide" evidence="1">
    <location>
        <begin position="1"/>
        <end position="25"/>
    </location>
</feature>
<protein>
    <submittedName>
        <fullName evidence="2">Uncharacterized protein</fullName>
    </submittedName>
</protein>
<dbReference type="EMBL" id="JAENIM010000047">
    <property type="protein sequence ID" value="MBK1792735.1"/>
    <property type="molecule type" value="Genomic_DNA"/>
</dbReference>
<evidence type="ECO:0000313" key="2">
    <source>
        <dbReference type="EMBL" id="MBK1792735.1"/>
    </source>
</evidence>
<keyword evidence="1" id="KW-0732">Signal</keyword>
<dbReference type="AlphaFoldDB" id="A0A8J7SKC0"/>
<gene>
    <name evidence="2" type="ORF">JIN82_16345</name>
</gene>
<evidence type="ECO:0000256" key="1">
    <source>
        <dbReference type="SAM" id="SignalP"/>
    </source>
</evidence>
<proteinExistence type="predicted"/>
<comment type="caution">
    <text evidence="2">The sequence shown here is derived from an EMBL/GenBank/DDBJ whole genome shotgun (WGS) entry which is preliminary data.</text>
</comment>
<sequence length="172" mass="18384">MTKKYNKLALLCSTAFALSAGILSAEEHNHPGGCGHDHGTVKKEAHAHDHAEVAGPNHGRILHDVSPHAELFVTADRLVKITFIDDEGKAIAPAEQSISAVCGNRSAPTKLTFAKTGDSFTSEQPLPAGTNVATVLQVKMSPDAQTKNIRINLNLADCPTCDFQEYACNCEH</sequence>
<dbReference type="RefSeq" id="WP_200312745.1">
    <property type="nucleotide sequence ID" value="NZ_JAENIM010000047.1"/>
</dbReference>